<keyword evidence="11" id="KW-1185">Reference proteome</keyword>
<evidence type="ECO:0000256" key="4">
    <source>
        <dbReference type="ARBA" id="ARBA00022475"/>
    </source>
</evidence>
<keyword evidence="7" id="KW-0732">Signal</keyword>
<evidence type="ECO:0000256" key="1">
    <source>
        <dbReference type="ARBA" id="ARBA00004167"/>
    </source>
</evidence>
<keyword evidence="4" id="KW-1003">Cell membrane</keyword>
<feature type="chain" id="PRO_5012349258" description="Lectin-like protein BA14k" evidence="7">
    <location>
        <begin position="26"/>
        <end position="233"/>
    </location>
</feature>
<accession>A0A1X3H6M7</accession>
<gene>
    <name evidence="9" type="ORF">BST63_29175</name>
    <name evidence="8" type="ORF">BSZ18_17920</name>
</gene>
<evidence type="ECO:0000313" key="11">
    <source>
        <dbReference type="Proteomes" id="UP000193884"/>
    </source>
</evidence>
<dbReference type="GO" id="GO:0016020">
    <property type="term" value="C:membrane"/>
    <property type="evidence" value="ECO:0007669"/>
    <property type="project" value="UniProtKB-SubCell"/>
</dbReference>
<evidence type="ECO:0000256" key="2">
    <source>
        <dbReference type="ARBA" id="ARBA00010270"/>
    </source>
</evidence>
<feature type="signal peptide" evidence="7">
    <location>
        <begin position="1"/>
        <end position="25"/>
    </location>
</feature>
<dbReference type="EMBL" id="NAFI01000173">
    <property type="protein sequence ID" value="OSJ09878.1"/>
    <property type="molecule type" value="Genomic_DNA"/>
</dbReference>
<keyword evidence="4" id="KW-0472">Membrane</keyword>
<dbReference type="RefSeq" id="WP_085353531.1">
    <property type="nucleotide sequence ID" value="NZ_NAEX01000188.1"/>
</dbReference>
<comment type="caution">
    <text evidence="8">The sequence shown here is derived from an EMBL/GenBank/DDBJ whole genome shotgun (WGS) entry which is preliminary data.</text>
</comment>
<comment type="function">
    <text evidence="6">Has immunoglobulin-binding and hemagglutination properties, and can bind to mannose. Essential for virulence. May be involved in LPS biosynthesis or polysaccharide transport.</text>
</comment>
<evidence type="ECO:0000256" key="7">
    <source>
        <dbReference type="SAM" id="SignalP"/>
    </source>
</evidence>
<comment type="subcellular location">
    <subcellularLocation>
        <location evidence="1">Membrane</location>
        <topology evidence="1">Single-pass membrane protein</topology>
    </subcellularLocation>
</comment>
<protein>
    <recommendedName>
        <fullName evidence="3">Lectin-like protein BA14k</fullName>
    </recommendedName>
</protein>
<evidence type="ECO:0000256" key="6">
    <source>
        <dbReference type="ARBA" id="ARBA00025321"/>
    </source>
</evidence>
<dbReference type="Pfam" id="PF07886">
    <property type="entry name" value="BA14K"/>
    <property type="match status" value="1"/>
</dbReference>
<dbReference type="InterPro" id="IPR012413">
    <property type="entry name" value="BA14K"/>
</dbReference>
<evidence type="ECO:0000256" key="5">
    <source>
        <dbReference type="ARBA" id="ARBA00022734"/>
    </source>
</evidence>
<dbReference type="AlphaFoldDB" id="A0A1X3H6M7"/>
<evidence type="ECO:0000313" key="9">
    <source>
        <dbReference type="EMBL" id="OSJ23857.1"/>
    </source>
</evidence>
<dbReference type="GO" id="GO:0030246">
    <property type="term" value="F:carbohydrate binding"/>
    <property type="evidence" value="ECO:0007669"/>
    <property type="project" value="UniProtKB-KW"/>
</dbReference>
<evidence type="ECO:0000313" key="8">
    <source>
        <dbReference type="EMBL" id="OSJ09878.1"/>
    </source>
</evidence>
<dbReference type="Proteomes" id="UP000193553">
    <property type="component" value="Unassembled WGS sequence"/>
</dbReference>
<dbReference type="EMBL" id="NAFK01000173">
    <property type="protein sequence ID" value="OSJ23857.1"/>
    <property type="molecule type" value="Genomic_DNA"/>
</dbReference>
<comment type="similarity">
    <text evidence="2">Belongs to the BA14k family.</text>
</comment>
<organism evidence="8 10">
    <name type="scientific">Bradyrhizobium canariense</name>
    <dbReference type="NCBI Taxonomy" id="255045"/>
    <lineage>
        <taxon>Bacteria</taxon>
        <taxon>Pseudomonadati</taxon>
        <taxon>Pseudomonadota</taxon>
        <taxon>Alphaproteobacteria</taxon>
        <taxon>Hyphomicrobiales</taxon>
        <taxon>Nitrobacteraceae</taxon>
        <taxon>Bradyrhizobium</taxon>
    </lineage>
</organism>
<proteinExistence type="inferred from homology"/>
<evidence type="ECO:0000313" key="10">
    <source>
        <dbReference type="Proteomes" id="UP000193553"/>
    </source>
</evidence>
<sequence length="233" mass="22631">MKSLKVLSTAAAVALVIPLATPSFAQSRAAAVGGGGAHFGGGGGGAHFGGGGGGARFGGGGGGGAHFGGGGARMGSGNFGGNFGGARIGGGGGNFAAGAAVRPGGGSFAAGTVSRQAFSPSYSGTRSVATAGNWQGGGGNWSGRHWHHRHGGGFWPGFAAGAAIGGLGSYAYYGGGYYDDPYYYGDSYYDEPTVAVVPDGGGDSAAYCAQRYKSYDPASGTYLGYDGQRHPCP</sequence>
<evidence type="ECO:0000256" key="3">
    <source>
        <dbReference type="ARBA" id="ARBA00020552"/>
    </source>
</evidence>
<keyword evidence="5" id="KW-0430">Lectin</keyword>
<dbReference type="Proteomes" id="UP000193884">
    <property type="component" value="Unassembled WGS sequence"/>
</dbReference>
<reference evidence="10 11" key="1">
    <citation type="submission" date="2017-03" db="EMBL/GenBank/DDBJ databases">
        <title>Whole genome sequences of fourteen strains of Bradyrhizobium canariense and one strain of Bradyrhizobium japonicum isolated from Lupinus (Papilionoideae: Genisteae) species in Algeria.</title>
        <authorList>
            <person name="Crovadore J."/>
            <person name="Chekireb D."/>
            <person name="Brachmann A."/>
            <person name="Chablais R."/>
            <person name="Cochard B."/>
            <person name="Lefort F."/>
        </authorList>
    </citation>
    <scope>NUCLEOTIDE SEQUENCE [LARGE SCALE GENOMIC DNA]</scope>
    <source>
        <strain evidence="8 10">UBMA195</strain>
        <strain evidence="9 11">UBMAN05</strain>
    </source>
</reference>
<name>A0A1X3H6M7_9BRAD</name>